<gene>
    <name evidence="5" type="ORF">ACFQO6_20730</name>
</gene>
<protein>
    <recommendedName>
        <fullName evidence="4">HTH araC/xylS-type domain-containing protein</fullName>
    </recommendedName>
</protein>
<evidence type="ECO:0000256" key="1">
    <source>
        <dbReference type="ARBA" id="ARBA00023015"/>
    </source>
</evidence>
<dbReference type="EMBL" id="JBHTCH010000025">
    <property type="protein sequence ID" value="MFC7362707.1"/>
    <property type="molecule type" value="Genomic_DNA"/>
</dbReference>
<dbReference type="PROSITE" id="PS01124">
    <property type="entry name" value="HTH_ARAC_FAMILY_2"/>
    <property type="match status" value="1"/>
</dbReference>
<evidence type="ECO:0000256" key="3">
    <source>
        <dbReference type="SAM" id="MobiDB-lite"/>
    </source>
</evidence>
<accession>A0ABW2N5Z0</accession>
<keyword evidence="1" id="KW-0805">Transcription regulation</keyword>
<dbReference type="Proteomes" id="UP001596524">
    <property type="component" value="Unassembled WGS sequence"/>
</dbReference>
<evidence type="ECO:0000259" key="4">
    <source>
        <dbReference type="PROSITE" id="PS01124"/>
    </source>
</evidence>
<evidence type="ECO:0000313" key="6">
    <source>
        <dbReference type="Proteomes" id="UP001596524"/>
    </source>
</evidence>
<evidence type="ECO:0000313" key="5">
    <source>
        <dbReference type="EMBL" id="MFC7362707.1"/>
    </source>
</evidence>
<proteinExistence type="predicted"/>
<comment type="caution">
    <text evidence="5">The sequence shown here is derived from an EMBL/GenBank/DDBJ whole genome shotgun (WGS) entry which is preliminary data.</text>
</comment>
<sequence length="60" mass="6755">MHHHLATAASPAPFVAPHSCSRRKRPSFVAAEVEFYDQAHLTRHFRRLLGVTPAVYARST</sequence>
<dbReference type="SUPFAM" id="SSF46689">
    <property type="entry name" value="Homeodomain-like"/>
    <property type="match status" value="1"/>
</dbReference>
<feature type="domain" description="HTH araC/xylS-type" evidence="4">
    <location>
        <begin position="29"/>
        <end position="59"/>
    </location>
</feature>
<dbReference type="RefSeq" id="WP_255888879.1">
    <property type="nucleotide sequence ID" value="NZ_JAFMZM010000001.1"/>
</dbReference>
<reference evidence="6" key="1">
    <citation type="journal article" date="2019" name="Int. J. Syst. Evol. Microbiol.">
        <title>The Global Catalogue of Microorganisms (GCM) 10K type strain sequencing project: providing services to taxonomists for standard genome sequencing and annotation.</title>
        <authorList>
            <consortium name="The Broad Institute Genomics Platform"/>
            <consortium name="The Broad Institute Genome Sequencing Center for Infectious Disease"/>
            <person name="Wu L."/>
            <person name="Ma J."/>
        </authorList>
    </citation>
    <scope>NUCLEOTIDE SEQUENCE [LARGE SCALE GENOMIC DNA]</scope>
    <source>
        <strain evidence="6">FCH27</strain>
    </source>
</reference>
<organism evidence="5 6">
    <name type="scientific">Nocardioides astragali</name>
    <dbReference type="NCBI Taxonomy" id="1776736"/>
    <lineage>
        <taxon>Bacteria</taxon>
        <taxon>Bacillati</taxon>
        <taxon>Actinomycetota</taxon>
        <taxon>Actinomycetes</taxon>
        <taxon>Propionibacteriales</taxon>
        <taxon>Nocardioidaceae</taxon>
        <taxon>Nocardioides</taxon>
    </lineage>
</organism>
<keyword evidence="6" id="KW-1185">Reference proteome</keyword>
<feature type="region of interest" description="Disordered" evidence="3">
    <location>
        <begin position="1"/>
        <end position="20"/>
    </location>
</feature>
<keyword evidence="2" id="KW-0804">Transcription</keyword>
<dbReference type="Gene3D" id="1.10.10.60">
    <property type="entry name" value="Homeodomain-like"/>
    <property type="match status" value="1"/>
</dbReference>
<name>A0ABW2N5Z0_9ACTN</name>
<evidence type="ECO:0000256" key="2">
    <source>
        <dbReference type="ARBA" id="ARBA00023163"/>
    </source>
</evidence>
<dbReference type="InterPro" id="IPR018060">
    <property type="entry name" value="HTH_AraC"/>
</dbReference>
<dbReference type="InterPro" id="IPR009057">
    <property type="entry name" value="Homeodomain-like_sf"/>
</dbReference>